<evidence type="ECO:0000313" key="4">
    <source>
        <dbReference type="Proteomes" id="UP000683246"/>
    </source>
</evidence>
<gene>
    <name evidence="3" type="ORF">HZI73_26205</name>
</gene>
<dbReference type="AlphaFoldDB" id="A0A8J8MR58"/>
<dbReference type="InterPro" id="IPR027417">
    <property type="entry name" value="P-loop_NTPase"/>
</dbReference>
<evidence type="ECO:0000259" key="2">
    <source>
        <dbReference type="Pfam" id="PF00437"/>
    </source>
</evidence>
<dbReference type="RefSeq" id="WP_212699017.1">
    <property type="nucleotide sequence ID" value="NZ_CP058650.1"/>
</dbReference>
<keyword evidence="4" id="KW-1185">Reference proteome</keyword>
<dbReference type="Gene3D" id="3.30.450.380">
    <property type="match status" value="1"/>
</dbReference>
<evidence type="ECO:0000256" key="1">
    <source>
        <dbReference type="ARBA" id="ARBA00006611"/>
    </source>
</evidence>
<dbReference type="PANTHER" id="PTHR30486">
    <property type="entry name" value="TWITCHING MOTILITY PROTEIN PILT"/>
    <property type="match status" value="1"/>
</dbReference>
<feature type="domain" description="Bacterial type II secretion system protein E" evidence="2">
    <location>
        <begin position="148"/>
        <end position="354"/>
    </location>
</feature>
<reference evidence="3" key="1">
    <citation type="submission" date="2020-07" db="EMBL/GenBank/DDBJ databases">
        <title>Vallitalea pronyensis genome.</title>
        <authorList>
            <person name="Postec A."/>
        </authorList>
    </citation>
    <scope>NUCLEOTIDE SEQUENCE</scope>
    <source>
        <strain evidence="3">FatNI3</strain>
        <plasmid evidence="3">pVpro</plasmid>
    </source>
</reference>
<evidence type="ECO:0000313" key="3">
    <source>
        <dbReference type="EMBL" id="QUI25908.1"/>
    </source>
</evidence>
<name>A0A8J8MR58_9FIRM</name>
<dbReference type="KEGG" id="vpy:HZI73_26205"/>
<sequence length="397" mass="45479">MPTINTFTKREQTKHIERDLVNKNELSLIEEIRHKIVTEHALLIHRISEGADKEPLLKEIKKMIDTYPYGDKERIFQEINNFMYGYGILQDLITDDTISDIDFTRYNYCTIKRNGVKEEGNISFINTKEFQDFAMLMIARNGGIIDENNTHCRVSDEKYRLRINVSIPPRNVTGASMITRKHPIHPYNLDDLVKLNMLTEKQKEFLICNEKNLSLNLIICGKGASGKTTLLRAILMEAYPMNTYLVCEKDTELYMNDYDNFVIQRIKKKELGGVKVELEDLVREGLTMSVDCMVVGEIVDSEAYSLIKAGSTDHKIRATLHSKGAEAAINRLITLMESADKKIPIHTLKAITSQAVDIIIYMSDFKVQQIVKVQGYNREKDTFEFVDITEGGAEHAK</sequence>
<accession>A0A8J8MR58</accession>
<dbReference type="SUPFAM" id="SSF52540">
    <property type="entry name" value="P-loop containing nucleoside triphosphate hydrolases"/>
    <property type="match status" value="1"/>
</dbReference>
<dbReference type="Pfam" id="PF00437">
    <property type="entry name" value="T2SSE"/>
    <property type="match status" value="1"/>
</dbReference>
<dbReference type="InterPro" id="IPR050921">
    <property type="entry name" value="T4SS_GSP_E_ATPase"/>
</dbReference>
<protein>
    <submittedName>
        <fullName evidence="3">CpaF family protein</fullName>
    </submittedName>
</protein>
<dbReference type="PANTHER" id="PTHR30486:SF6">
    <property type="entry name" value="TYPE IV PILUS RETRACTATION ATPASE PILT"/>
    <property type="match status" value="1"/>
</dbReference>
<comment type="similarity">
    <text evidence="1">Belongs to the GSP E family.</text>
</comment>
<organism evidence="3 4">
    <name type="scientific">Vallitalea pronyensis</name>
    <dbReference type="NCBI Taxonomy" id="1348613"/>
    <lineage>
        <taxon>Bacteria</taxon>
        <taxon>Bacillati</taxon>
        <taxon>Bacillota</taxon>
        <taxon>Clostridia</taxon>
        <taxon>Lachnospirales</taxon>
        <taxon>Vallitaleaceae</taxon>
        <taxon>Vallitalea</taxon>
    </lineage>
</organism>
<geneLocation type="plasmid" evidence="3 4">
    <name>pVpro</name>
</geneLocation>
<dbReference type="GO" id="GO:0016887">
    <property type="term" value="F:ATP hydrolysis activity"/>
    <property type="evidence" value="ECO:0007669"/>
    <property type="project" value="InterPro"/>
</dbReference>
<dbReference type="Gene3D" id="3.40.50.300">
    <property type="entry name" value="P-loop containing nucleotide triphosphate hydrolases"/>
    <property type="match status" value="1"/>
</dbReference>
<keyword evidence="3" id="KW-0614">Plasmid</keyword>
<dbReference type="EMBL" id="CP058650">
    <property type="protein sequence ID" value="QUI25908.1"/>
    <property type="molecule type" value="Genomic_DNA"/>
</dbReference>
<dbReference type="InterPro" id="IPR001482">
    <property type="entry name" value="T2SS/T4SS_dom"/>
</dbReference>
<proteinExistence type="inferred from homology"/>
<dbReference type="Proteomes" id="UP000683246">
    <property type="component" value="Plasmid pVpro"/>
</dbReference>